<comment type="similarity">
    <text evidence="1">Belongs to the RutC family.</text>
</comment>
<dbReference type="PANTHER" id="PTHR11803">
    <property type="entry name" value="2-IMINOBUTANOATE/2-IMINOPROPANOATE DEAMINASE RIDA"/>
    <property type="match status" value="1"/>
</dbReference>
<dbReference type="InterPro" id="IPR035959">
    <property type="entry name" value="RutC-like_sf"/>
</dbReference>
<dbReference type="STRING" id="500637.PROVRUST_06352"/>
<dbReference type="GO" id="GO:0005829">
    <property type="term" value="C:cytosol"/>
    <property type="evidence" value="ECO:0007669"/>
    <property type="project" value="TreeGrafter"/>
</dbReference>
<dbReference type="PANTHER" id="PTHR11803:SF59">
    <property type="entry name" value="ENDORIBONUCLEASE"/>
    <property type="match status" value="1"/>
</dbReference>
<gene>
    <name evidence="3" type="ORF">PROVRUST_06352</name>
</gene>
<feature type="chain" id="PRO_5003024469" evidence="2">
    <location>
        <begin position="26"/>
        <end position="170"/>
    </location>
</feature>
<keyword evidence="4" id="KW-1185">Reference proteome</keyword>
<reference evidence="3" key="1">
    <citation type="submission" date="2009-12" db="EMBL/GenBank/DDBJ databases">
        <authorList>
            <person name="Weinstock G."/>
            <person name="Sodergren E."/>
            <person name="Clifton S."/>
            <person name="Fulton L."/>
            <person name="Fulton B."/>
            <person name="Courtney L."/>
            <person name="Fronick C."/>
            <person name="Harrison M."/>
            <person name="Strong C."/>
            <person name="Farmer C."/>
            <person name="Delahaunty K."/>
            <person name="Markovic C."/>
            <person name="Hall O."/>
            <person name="Minx P."/>
            <person name="Tomlinson C."/>
            <person name="Mitreva M."/>
            <person name="Nelson J."/>
            <person name="Hou S."/>
            <person name="Wollam A."/>
            <person name="Pepin K.H."/>
            <person name="Johnson M."/>
            <person name="Bhonagiri V."/>
            <person name="Nash W.E."/>
            <person name="Warren W."/>
            <person name="Chinwalla A."/>
            <person name="Mardis E.R."/>
            <person name="Wilson R.K."/>
        </authorList>
    </citation>
    <scope>NUCLEOTIDE SEQUENCE [LARGE SCALE GENOMIC DNA]</scope>
    <source>
        <strain evidence="3">DSM 4541</strain>
    </source>
</reference>
<evidence type="ECO:0000313" key="3">
    <source>
        <dbReference type="EMBL" id="EFB72283.1"/>
    </source>
</evidence>
<dbReference type="Proteomes" id="UP000005512">
    <property type="component" value="Unassembled WGS sequence"/>
</dbReference>
<dbReference type="InterPro" id="IPR019897">
    <property type="entry name" value="RidA_CS"/>
</dbReference>
<dbReference type="GO" id="GO:0019239">
    <property type="term" value="F:deaminase activity"/>
    <property type="evidence" value="ECO:0007669"/>
    <property type="project" value="TreeGrafter"/>
</dbReference>
<organism evidence="3 4">
    <name type="scientific">Providencia rustigianii DSM 4541</name>
    <dbReference type="NCBI Taxonomy" id="500637"/>
    <lineage>
        <taxon>Bacteria</taxon>
        <taxon>Pseudomonadati</taxon>
        <taxon>Pseudomonadota</taxon>
        <taxon>Gammaproteobacteria</taxon>
        <taxon>Enterobacterales</taxon>
        <taxon>Morganellaceae</taxon>
        <taxon>Providencia</taxon>
    </lineage>
</organism>
<feature type="signal peptide" evidence="2">
    <location>
        <begin position="1"/>
        <end position="25"/>
    </location>
</feature>
<evidence type="ECO:0000256" key="2">
    <source>
        <dbReference type="SAM" id="SignalP"/>
    </source>
</evidence>
<dbReference type="Gene3D" id="3.30.1330.40">
    <property type="entry name" value="RutC-like"/>
    <property type="match status" value="1"/>
</dbReference>
<dbReference type="EMBL" id="ABXV02000023">
    <property type="protein sequence ID" value="EFB72283.1"/>
    <property type="molecule type" value="Genomic_DNA"/>
</dbReference>
<evidence type="ECO:0000313" key="4">
    <source>
        <dbReference type="Proteomes" id="UP000005512"/>
    </source>
</evidence>
<dbReference type="HOGENOM" id="CLU_120413_1_0_6"/>
<accession>D1P2C8</accession>
<proteinExistence type="inferred from homology"/>
<dbReference type="Pfam" id="PF01042">
    <property type="entry name" value="Ribonuc_L-PSP"/>
    <property type="match status" value="1"/>
</dbReference>
<dbReference type="SUPFAM" id="SSF55298">
    <property type="entry name" value="YjgF-like"/>
    <property type="match status" value="1"/>
</dbReference>
<keyword evidence="2" id="KW-0732">Signal</keyword>
<name>D1P2C8_9GAMM</name>
<protein>
    <submittedName>
        <fullName evidence="3">Endoribonuclease L-PSP</fullName>
    </submittedName>
</protein>
<dbReference type="CDD" id="cd06151">
    <property type="entry name" value="YjgF_YER057c_UK114_like_3"/>
    <property type="match status" value="1"/>
</dbReference>
<dbReference type="InterPro" id="IPR006175">
    <property type="entry name" value="YjgF/YER057c/UK114"/>
</dbReference>
<sequence>MEFIMRYKSLLLSLPLVLGVATANAADDVKRVPVKGFPIAESVEIGANNSIIFLSGKVPSKISKDAPEGVLESYGNTEAQTINVLKQIQATLGEMGLTMNDVVKMQVFLVGGDETKGTMDFAGFMAGYSKFYESEKVTNLPARSTFQVAKLANPAWRVEIEVTAVRPAKK</sequence>
<dbReference type="PROSITE" id="PS01094">
    <property type="entry name" value="UPF0076"/>
    <property type="match status" value="1"/>
</dbReference>
<dbReference type="AlphaFoldDB" id="D1P2C8"/>
<comment type="caution">
    <text evidence="3">The sequence shown here is derived from an EMBL/GenBank/DDBJ whole genome shotgun (WGS) entry which is preliminary data.</text>
</comment>
<dbReference type="eggNOG" id="COG0251">
    <property type="taxonomic scope" value="Bacteria"/>
</dbReference>
<evidence type="ECO:0000256" key="1">
    <source>
        <dbReference type="ARBA" id="ARBA00010552"/>
    </source>
</evidence>